<keyword evidence="2" id="KW-1185">Reference proteome</keyword>
<accession>A0A3S2LXX3</accession>
<name>A0A3S2LXX3_ORYJA</name>
<proteinExistence type="predicted"/>
<gene>
    <name evidence="1" type="ORF">OJAV_G00232800</name>
</gene>
<dbReference type="EMBL" id="CM012460">
    <property type="protein sequence ID" value="RVE56098.1"/>
    <property type="molecule type" value="Genomic_DNA"/>
</dbReference>
<reference evidence="1 2" key="2">
    <citation type="submission" date="2019-01" db="EMBL/GenBank/DDBJ databases">
        <title>A chromosome length genome reference of the Java medaka (oryzias javanicus).</title>
        <authorList>
            <person name="Herpin A."/>
            <person name="Takehana Y."/>
            <person name="Naruse K."/>
            <person name="Ansai S."/>
            <person name="Kawaguchi M."/>
        </authorList>
    </citation>
    <scope>NUCLEOTIDE SEQUENCE [LARGE SCALE GENOMIC DNA]</scope>
    <source>
        <strain evidence="1">RS831</strain>
        <tissue evidence="1">Whole body</tissue>
    </source>
</reference>
<protein>
    <submittedName>
        <fullName evidence="1">Uncharacterized protein</fullName>
    </submittedName>
</protein>
<evidence type="ECO:0000313" key="2">
    <source>
        <dbReference type="Proteomes" id="UP000283210"/>
    </source>
</evidence>
<dbReference type="Proteomes" id="UP000283210">
    <property type="component" value="Chromosome 24"/>
</dbReference>
<dbReference type="AlphaFoldDB" id="A0A3S2LXX3"/>
<sequence>MILFLWRSSESKSKVSYLPNSDGETMTFDLAAEDFHVRSYKSTKPEKYSAWRPAAGHVGLSAWCRAVPVRLSAAAAADRLLQLETQTS</sequence>
<reference evidence="1 2" key="1">
    <citation type="submission" date="2018-11" db="EMBL/GenBank/DDBJ databases">
        <authorList>
            <person name="Lopez-Roques C."/>
            <person name="Donnadieu C."/>
            <person name="Bouchez O."/>
            <person name="Klopp C."/>
            <person name="Cabau C."/>
            <person name="Zahm M."/>
        </authorList>
    </citation>
    <scope>NUCLEOTIDE SEQUENCE [LARGE SCALE GENOMIC DNA]</scope>
    <source>
        <strain evidence="1">RS831</strain>
        <tissue evidence="1">Whole body</tissue>
    </source>
</reference>
<evidence type="ECO:0000313" key="1">
    <source>
        <dbReference type="EMBL" id="RVE56098.1"/>
    </source>
</evidence>
<organism evidence="1 2">
    <name type="scientific">Oryzias javanicus</name>
    <name type="common">Javanese ricefish</name>
    <name type="synonym">Aplocheilus javanicus</name>
    <dbReference type="NCBI Taxonomy" id="123683"/>
    <lineage>
        <taxon>Eukaryota</taxon>
        <taxon>Metazoa</taxon>
        <taxon>Chordata</taxon>
        <taxon>Craniata</taxon>
        <taxon>Vertebrata</taxon>
        <taxon>Euteleostomi</taxon>
        <taxon>Actinopterygii</taxon>
        <taxon>Neopterygii</taxon>
        <taxon>Teleostei</taxon>
        <taxon>Neoteleostei</taxon>
        <taxon>Acanthomorphata</taxon>
        <taxon>Ovalentaria</taxon>
        <taxon>Atherinomorphae</taxon>
        <taxon>Beloniformes</taxon>
        <taxon>Adrianichthyidae</taxon>
        <taxon>Oryziinae</taxon>
        <taxon>Oryzias</taxon>
    </lineage>
</organism>